<dbReference type="PANTHER" id="PTHR19446">
    <property type="entry name" value="REVERSE TRANSCRIPTASES"/>
    <property type="match status" value="1"/>
</dbReference>
<reference evidence="2" key="3">
    <citation type="submission" date="2025-09" db="UniProtKB">
        <authorList>
            <consortium name="Ensembl"/>
        </authorList>
    </citation>
    <scope>IDENTIFICATION</scope>
</reference>
<dbReference type="PROSITE" id="PS50878">
    <property type="entry name" value="RT_POL"/>
    <property type="match status" value="1"/>
</dbReference>
<dbReference type="Proteomes" id="UP000694397">
    <property type="component" value="Chromosome 24"/>
</dbReference>
<sequence length="1164" mass="131906">MHPVQAIDTQILSIPQESARAGVKDDSLVDITVLDYGVNLTMSRGESTSTTTPSRGGLALQVCICGWRKVTSVRGLRIHQGKKKCLGGRGQGPCVDRYDLRSGSNKSGEVQGQVAHQRPQDINTSVLEEARPNMDAQGSIDHGEDAGQMISRRAGKERGRKLKVRWPGATDCKEWTSVNNDLRGILNGLKGTAESKLNQLGEIIYDYGEKRFGVFEKKHKGEQSRLKSRRQMEIERLVKERRHLKKLWKRADEEGRSGINILQEELKRRLVVLRRAEKLRLRRKKKEQARVAFFKDPFKFVKSLLEQEKSGCLDVPRRELESYLRGMHTDGESERVFEVPADIPPLGEIVVQMDVCPPRLKEVQEVVRRARAASAPGPNGVPYRVYKGAPDVLKFLWKQMVVVWKKGIIPKEWRRAGGVFIPKEKDAVDIGQFRPICLLNVEGKIFFTVVAQRLSAYLLVNNLIDTSVQKAGISGFSGCLEHCSMIWHQIKKAKMDGKDLHVIFLDLANAFGSVPHVLLWRAFDFFKVPECITRLVKVYFEDIKFYFCTKQYTTSWQRLGIGIMAGCTISPLAFTMAMEVLIRASRWVVGGMRLKDGPHLPPIRAYMDDMTLLTTTVPCTRRLLTKLNGNLKLAGLKIKPSKCRSLSVVKGKLSRENFQIDGEKIPSVAERPIKSLGRWYDSSFGDKEQVKRLREDVVLAINRIDKSFLPGKLKVWCLQFGLLPRIRWPLTIYEVCMSEVERLERVMSKAIRRWLGVPHCLSSVALYGNGVLELPLTSLVEEFKCAKVGLELTLSNSRDPVVRSVPVSLKKGRKWDPREAVAQAQTALEHRDVVGQVQVGRAGLGAGDRIKLWSKAKLPERRKMVIGFIREQEEEARRVTATSHGVQGRCLAWEHVEKRKISWRDLWAMDAGRIKFLIGATYDVLPTPQNLNRWVGTEPTCSLCGGVASLRHILSACKVSLSQGRYTWRHNEVLRSLACLLENKRVEVNSLPQYGRNKLISFVREGESVISHARGRGDTSFKWGEVRDWKLLADVGKQLQMPQCIAITALRPDIVLYSEGARIVYFIELTIPFEDSLEDAFERKKLKYTELAGEVRERGWQCVIRPVEIGTRGFVAKSTTSLLLEFGFRGQSLRAAIKGLSEVAERSSQWLWMRRHQGAWGKHT</sequence>
<dbReference type="GeneTree" id="ENSGT00730000113263"/>
<accession>A0A8C9RG92</accession>
<dbReference type="Ensembl" id="ENSSFOT00015015460.2">
    <property type="protein sequence ID" value="ENSSFOP00015015279.2"/>
    <property type="gene ID" value="ENSSFOG00015009840.2"/>
</dbReference>
<dbReference type="InterPro" id="IPR043502">
    <property type="entry name" value="DNA/RNA_pol_sf"/>
</dbReference>
<keyword evidence="3" id="KW-1185">Reference proteome</keyword>
<evidence type="ECO:0000313" key="2">
    <source>
        <dbReference type="Ensembl" id="ENSSFOP00015015279.2"/>
    </source>
</evidence>
<reference evidence="2 3" key="1">
    <citation type="submission" date="2019-04" db="EMBL/GenBank/DDBJ databases">
        <authorList>
            <consortium name="Wellcome Sanger Institute Data Sharing"/>
        </authorList>
    </citation>
    <scope>NUCLEOTIDE SEQUENCE [LARGE SCALE GENOMIC DNA]</scope>
</reference>
<dbReference type="AlphaFoldDB" id="A0A8C9RG92"/>
<protein>
    <recommendedName>
        <fullName evidence="1">Reverse transcriptase domain-containing protein</fullName>
    </recommendedName>
</protein>
<evidence type="ECO:0000259" key="1">
    <source>
        <dbReference type="PROSITE" id="PS50878"/>
    </source>
</evidence>
<name>A0A8C9RG92_SCLFO</name>
<reference evidence="2" key="2">
    <citation type="submission" date="2025-08" db="UniProtKB">
        <authorList>
            <consortium name="Ensembl"/>
        </authorList>
    </citation>
    <scope>IDENTIFICATION</scope>
</reference>
<dbReference type="InterPro" id="IPR000477">
    <property type="entry name" value="RT_dom"/>
</dbReference>
<dbReference type="Pfam" id="PF00078">
    <property type="entry name" value="RVT_1"/>
    <property type="match status" value="1"/>
</dbReference>
<dbReference type="SUPFAM" id="SSF56672">
    <property type="entry name" value="DNA/RNA polymerases"/>
    <property type="match status" value="1"/>
</dbReference>
<organism evidence="2 3">
    <name type="scientific">Scleropages formosus</name>
    <name type="common">Asian bonytongue</name>
    <name type="synonym">Osteoglossum formosum</name>
    <dbReference type="NCBI Taxonomy" id="113540"/>
    <lineage>
        <taxon>Eukaryota</taxon>
        <taxon>Metazoa</taxon>
        <taxon>Chordata</taxon>
        <taxon>Craniata</taxon>
        <taxon>Vertebrata</taxon>
        <taxon>Euteleostomi</taxon>
        <taxon>Actinopterygii</taxon>
        <taxon>Neopterygii</taxon>
        <taxon>Teleostei</taxon>
        <taxon>Osteoglossocephala</taxon>
        <taxon>Osteoglossomorpha</taxon>
        <taxon>Osteoglossiformes</taxon>
        <taxon>Osteoglossidae</taxon>
        <taxon>Scleropages</taxon>
    </lineage>
</organism>
<dbReference type="OrthoDB" id="416119at2759"/>
<proteinExistence type="predicted"/>
<feature type="domain" description="Reverse transcriptase" evidence="1">
    <location>
        <begin position="402"/>
        <end position="684"/>
    </location>
</feature>
<evidence type="ECO:0000313" key="3">
    <source>
        <dbReference type="Proteomes" id="UP000694397"/>
    </source>
</evidence>
<dbReference type="CDD" id="cd01650">
    <property type="entry name" value="RT_nLTR_like"/>
    <property type="match status" value="1"/>
</dbReference>